<organism evidence="2 3">
    <name type="scientific">Tenebrio molitor</name>
    <name type="common">Yellow mealworm beetle</name>
    <dbReference type="NCBI Taxonomy" id="7067"/>
    <lineage>
        <taxon>Eukaryota</taxon>
        <taxon>Metazoa</taxon>
        <taxon>Ecdysozoa</taxon>
        <taxon>Arthropoda</taxon>
        <taxon>Hexapoda</taxon>
        <taxon>Insecta</taxon>
        <taxon>Pterygota</taxon>
        <taxon>Neoptera</taxon>
        <taxon>Endopterygota</taxon>
        <taxon>Coleoptera</taxon>
        <taxon>Polyphaga</taxon>
        <taxon>Cucujiformia</taxon>
        <taxon>Tenebrionidae</taxon>
        <taxon>Tenebrio</taxon>
    </lineage>
</organism>
<evidence type="ECO:0000313" key="3">
    <source>
        <dbReference type="Proteomes" id="UP000719412"/>
    </source>
</evidence>
<dbReference type="Proteomes" id="UP000719412">
    <property type="component" value="Unassembled WGS sequence"/>
</dbReference>
<evidence type="ECO:0000313" key="2">
    <source>
        <dbReference type="EMBL" id="KAH0810617.1"/>
    </source>
</evidence>
<dbReference type="Pfam" id="PF25273">
    <property type="entry name" value="DUF7869"/>
    <property type="match status" value="1"/>
</dbReference>
<reference evidence="2" key="2">
    <citation type="submission" date="2021-08" db="EMBL/GenBank/DDBJ databases">
        <authorList>
            <person name="Eriksson T."/>
        </authorList>
    </citation>
    <scope>NUCLEOTIDE SEQUENCE</scope>
    <source>
        <strain evidence="2">Stoneville</strain>
        <tissue evidence="2">Whole head</tissue>
    </source>
</reference>
<reference evidence="2" key="1">
    <citation type="journal article" date="2020" name="J Insects Food Feed">
        <title>The yellow mealworm (Tenebrio molitor) genome: a resource for the emerging insects as food and feed industry.</title>
        <authorList>
            <person name="Eriksson T."/>
            <person name="Andere A."/>
            <person name="Kelstrup H."/>
            <person name="Emery V."/>
            <person name="Picard C."/>
        </authorList>
    </citation>
    <scope>NUCLEOTIDE SEQUENCE</scope>
    <source>
        <strain evidence="2">Stoneville</strain>
        <tissue evidence="2">Whole head</tissue>
    </source>
</reference>
<dbReference type="PANTHER" id="PTHR10773:SF19">
    <property type="match status" value="1"/>
</dbReference>
<sequence length="709" mass="83024">MKTATHISRTEKMLAMVNENNNSDSCNVDDDDPLILEAMNQEKNLLSLINAKDNKCSTDNTVQENVEIEKNLIPSTRGQEMHNNAIIISYDETMTDIQNPAENNMERDDEDSEEHVNEDLVEDNNDMTFQKRKRVESIREINKKRKIKGEEYKNYKGETLPKKTLLPNPCQNKKCQNNCQRYSEDEREKIFKNYWSLGSMTSKESFILNCIKVVKIKRKRSNSNKRCRTFEYFLPFVNEDENGVTQNQVCQQFLLNTLDISQRKLRTVRGRINLDEADTQTPVSKKTTYSEAQLRNFDIFVQSLPAVPSHYCRSSTSRKYLPSEIKTFENLYRMYVRKQEGQVHIKRGVFMKLFKKNYNIGIHVPRKDKCKKCESHKNKENKQPADIEIYNNHISEKDYVKKIFLEDQENSKTDQNKIVASFDLQKVLTTPHGDSFLLGFSRKYAVYNFTVYETGTRNGYCYVWEERNAQRGGNEICTCLFMYLQNVDQQKNQVCHLSLYCDNCMGQNKNRQMLAMIQHFLSLSKKIRTVSITYLVPGHTYMPVDSMHAVIEKSIQKCVIQAPSEWPTILRNARLKPSPYVVKVLHYSDFLDWKSFSKKIKIKDGRKDVKITTIKKLFFEKGTDDVRYKINFNEEEYLVANIKPNQTGQIKKAYVEEQKINPKKLENLLDLCRTNVIKPEYHAEYFSLRSNANVPDILDQSDIEDETQD</sequence>
<feature type="domain" description="DUF7869" evidence="1">
    <location>
        <begin position="455"/>
        <end position="601"/>
    </location>
</feature>
<evidence type="ECO:0000259" key="1">
    <source>
        <dbReference type="Pfam" id="PF25273"/>
    </source>
</evidence>
<keyword evidence="3" id="KW-1185">Reference proteome</keyword>
<name>A0A8J6HAR6_TENMO</name>
<gene>
    <name evidence="2" type="ORF">GEV33_012174</name>
</gene>
<comment type="caution">
    <text evidence="2">The sequence shown here is derived from an EMBL/GenBank/DDBJ whole genome shotgun (WGS) entry which is preliminary data.</text>
</comment>
<dbReference type="InterPro" id="IPR057191">
    <property type="entry name" value="DUF7869"/>
</dbReference>
<protein>
    <recommendedName>
        <fullName evidence="1">DUF7869 domain-containing protein</fullName>
    </recommendedName>
</protein>
<accession>A0A8J6HAR6</accession>
<dbReference type="EMBL" id="JABDTM020027378">
    <property type="protein sequence ID" value="KAH0810617.1"/>
    <property type="molecule type" value="Genomic_DNA"/>
</dbReference>
<dbReference type="PANTHER" id="PTHR10773">
    <property type="entry name" value="DNA-DIRECTED RNA POLYMERASES I, II, AND III SUBUNIT RPABC2"/>
    <property type="match status" value="1"/>
</dbReference>
<proteinExistence type="predicted"/>
<dbReference type="AlphaFoldDB" id="A0A8J6HAR6"/>